<protein>
    <submittedName>
        <fullName evidence="2">Mitochondrial protein</fullName>
    </submittedName>
</protein>
<evidence type="ECO:0000259" key="1">
    <source>
        <dbReference type="Pfam" id="PF00078"/>
    </source>
</evidence>
<dbReference type="EMBL" id="JACGWL010000012">
    <property type="protein sequence ID" value="KAK4390204.1"/>
    <property type="molecule type" value="Genomic_DNA"/>
</dbReference>
<proteinExistence type="predicted"/>
<dbReference type="PANTHER" id="PTHR33116:SF86">
    <property type="entry name" value="REVERSE TRANSCRIPTASE DOMAIN-CONTAINING PROTEIN"/>
    <property type="match status" value="1"/>
</dbReference>
<reference evidence="2" key="1">
    <citation type="submission" date="2020-06" db="EMBL/GenBank/DDBJ databases">
        <authorList>
            <person name="Li T."/>
            <person name="Hu X."/>
            <person name="Zhang T."/>
            <person name="Song X."/>
            <person name="Zhang H."/>
            <person name="Dai N."/>
            <person name="Sheng W."/>
            <person name="Hou X."/>
            <person name="Wei L."/>
        </authorList>
    </citation>
    <scope>NUCLEOTIDE SEQUENCE</scope>
    <source>
        <strain evidence="2">K16</strain>
        <tissue evidence="2">Leaf</tissue>
    </source>
</reference>
<dbReference type="InterPro" id="IPR000477">
    <property type="entry name" value="RT_dom"/>
</dbReference>
<dbReference type="Pfam" id="PF00078">
    <property type="entry name" value="RVT_1"/>
    <property type="match status" value="1"/>
</dbReference>
<dbReference type="CDD" id="cd01650">
    <property type="entry name" value="RT_nLTR_like"/>
    <property type="match status" value="1"/>
</dbReference>
<gene>
    <name evidence="2" type="ORF">Sango_2083700</name>
</gene>
<evidence type="ECO:0000313" key="3">
    <source>
        <dbReference type="Proteomes" id="UP001289374"/>
    </source>
</evidence>
<keyword evidence="3" id="KW-1185">Reference proteome</keyword>
<dbReference type="AlphaFoldDB" id="A0AAE1WB79"/>
<dbReference type="Proteomes" id="UP001289374">
    <property type="component" value="Unassembled WGS sequence"/>
</dbReference>
<comment type="caution">
    <text evidence="2">The sequence shown here is derived from an EMBL/GenBank/DDBJ whole genome shotgun (WGS) entry which is preliminary data.</text>
</comment>
<reference evidence="2" key="2">
    <citation type="journal article" date="2024" name="Plant">
        <title>Genomic evolution and insights into agronomic trait innovations of Sesamum species.</title>
        <authorList>
            <person name="Miao H."/>
            <person name="Wang L."/>
            <person name="Qu L."/>
            <person name="Liu H."/>
            <person name="Sun Y."/>
            <person name="Le M."/>
            <person name="Wang Q."/>
            <person name="Wei S."/>
            <person name="Zheng Y."/>
            <person name="Lin W."/>
            <person name="Duan Y."/>
            <person name="Cao H."/>
            <person name="Xiong S."/>
            <person name="Wang X."/>
            <person name="Wei L."/>
            <person name="Li C."/>
            <person name="Ma Q."/>
            <person name="Ju M."/>
            <person name="Zhao R."/>
            <person name="Li G."/>
            <person name="Mu C."/>
            <person name="Tian Q."/>
            <person name="Mei H."/>
            <person name="Zhang T."/>
            <person name="Gao T."/>
            <person name="Zhang H."/>
        </authorList>
    </citation>
    <scope>NUCLEOTIDE SEQUENCE</scope>
    <source>
        <strain evidence="2">K16</strain>
    </source>
</reference>
<sequence>MSGLIELVRIWGGPSMLSVVSVRGDLRQPGYSRSNARKWLRKVGALAWGNGEFSELQNRLNTPEAIAKGTEHLRAVVDASMAEELLQPYTATEVKKALFQMAPLKSPRPDAGPDSTHLVLIPKYKNSEFLTQFRPISLCNVVYKIASKVIANRLKVFLDRIISPAQSAFVPRRLISDNVLLAFELNHFLNTKTRGEQGWMALKLDVSKAYDKVEWSFLEQVMSKLGGTQFGSLVPKRDSARGTLSRLIFFYYAQSLSVISYKTRKEKGAFGVSRSVGALQLSFTSYLLMIRSSLVRLPQIIDRLFVRNTREEVCQSLAAELTIRRENKLELYLGLPTRVARSKRDLFATIRDRIWQKITGWNDKLLSQAGKEILIKAVLQAVPSYAMGCFRLPASLSKELQGMISRFWWSSRGKNKTHWVSWNRLCESKLLGGLGFRHLHLFNLAMLAKQLWRIMRHPDCLLSRVLRAGYFPSGDIFSATLGSRPSFTWRSVMAAYDLFRAGCRWRVGIRYTNSDLGGSLVVAASVISTYHSSLFFLD</sequence>
<evidence type="ECO:0000313" key="2">
    <source>
        <dbReference type="EMBL" id="KAK4390204.1"/>
    </source>
</evidence>
<accession>A0AAE1WB79</accession>
<organism evidence="2 3">
    <name type="scientific">Sesamum angolense</name>
    <dbReference type="NCBI Taxonomy" id="2727404"/>
    <lineage>
        <taxon>Eukaryota</taxon>
        <taxon>Viridiplantae</taxon>
        <taxon>Streptophyta</taxon>
        <taxon>Embryophyta</taxon>
        <taxon>Tracheophyta</taxon>
        <taxon>Spermatophyta</taxon>
        <taxon>Magnoliopsida</taxon>
        <taxon>eudicotyledons</taxon>
        <taxon>Gunneridae</taxon>
        <taxon>Pentapetalae</taxon>
        <taxon>asterids</taxon>
        <taxon>lamiids</taxon>
        <taxon>Lamiales</taxon>
        <taxon>Pedaliaceae</taxon>
        <taxon>Sesamum</taxon>
    </lineage>
</organism>
<feature type="domain" description="Reverse transcriptase" evidence="1">
    <location>
        <begin position="125"/>
        <end position="225"/>
    </location>
</feature>
<name>A0AAE1WB79_9LAMI</name>
<dbReference type="PANTHER" id="PTHR33116">
    <property type="entry name" value="REVERSE TRANSCRIPTASE ZINC-BINDING DOMAIN-CONTAINING PROTEIN-RELATED-RELATED"/>
    <property type="match status" value="1"/>
</dbReference>